<evidence type="ECO:0000259" key="7">
    <source>
        <dbReference type="PROSITE" id="PS50949"/>
    </source>
</evidence>
<evidence type="ECO:0000256" key="3">
    <source>
        <dbReference type="ARBA" id="ARBA00023015"/>
    </source>
</evidence>
<dbReference type="InterPro" id="IPR051446">
    <property type="entry name" value="HTH_trans_reg/aminotransferase"/>
</dbReference>
<feature type="domain" description="HTH gntR-type" evidence="7">
    <location>
        <begin position="14"/>
        <end position="82"/>
    </location>
</feature>
<keyword evidence="5" id="KW-0804">Transcription</keyword>
<dbReference type="AlphaFoldDB" id="A0A5E4ZNN8"/>
<dbReference type="PANTHER" id="PTHR46577:SF1">
    <property type="entry name" value="HTH-TYPE TRANSCRIPTIONAL REGULATORY PROTEIN GABR"/>
    <property type="match status" value="1"/>
</dbReference>
<dbReference type="InterPro" id="IPR000524">
    <property type="entry name" value="Tscrpt_reg_HTH_GntR"/>
</dbReference>
<dbReference type="InterPro" id="IPR004839">
    <property type="entry name" value="Aminotransferase_I/II_large"/>
</dbReference>
<keyword evidence="9" id="KW-1185">Reference proteome</keyword>
<dbReference type="RefSeq" id="WP_150623116.1">
    <property type="nucleotide sequence ID" value="NZ_CABPSQ010000001.1"/>
</dbReference>
<dbReference type="CDD" id="cd07377">
    <property type="entry name" value="WHTH_GntR"/>
    <property type="match status" value="1"/>
</dbReference>
<dbReference type="InterPro" id="IPR036388">
    <property type="entry name" value="WH-like_DNA-bd_sf"/>
</dbReference>
<keyword evidence="4 8" id="KW-0238">DNA-binding</keyword>
<protein>
    <submittedName>
        <fullName evidence="8">DNA-binding protein</fullName>
    </submittedName>
</protein>
<proteinExistence type="inferred from homology"/>
<dbReference type="GO" id="GO:0003677">
    <property type="term" value="F:DNA binding"/>
    <property type="evidence" value="ECO:0007669"/>
    <property type="project" value="UniProtKB-KW"/>
</dbReference>
<evidence type="ECO:0000313" key="8">
    <source>
        <dbReference type="EMBL" id="VVE61853.1"/>
    </source>
</evidence>
<dbReference type="GO" id="GO:0003700">
    <property type="term" value="F:DNA-binding transcription factor activity"/>
    <property type="evidence" value="ECO:0007669"/>
    <property type="project" value="InterPro"/>
</dbReference>
<name>A0A5E4ZNN8_9BURK</name>
<organism evidence="8 9">
    <name type="scientific">Pandoraea captiosa</name>
    <dbReference type="NCBI Taxonomy" id="2508302"/>
    <lineage>
        <taxon>Bacteria</taxon>
        <taxon>Pseudomonadati</taxon>
        <taxon>Pseudomonadota</taxon>
        <taxon>Betaproteobacteria</taxon>
        <taxon>Burkholderiales</taxon>
        <taxon>Burkholderiaceae</taxon>
        <taxon>Pandoraea</taxon>
    </lineage>
</organism>
<dbReference type="PANTHER" id="PTHR46577">
    <property type="entry name" value="HTH-TYPE TRANSCRIPTIONAL REGULATORY PROTEIN GABR"/>
    <property type="match status" value="1"/>
</dbReference>
<dbReference type="OrthoDB" id="9804020at2"/>
<keyword evidence="3" id="KW-0805">Transcription regulation</keyword>
<dbReference type="SUPFAM" id="SSF53383">
    <property type="entry name" value="PLP-dependent transferases"/>
    <property type="match status" value="1"/>
</dbReference>
<comment type="similarity">
    <text evidence="1">In the C-terminal section; belongs to the class-I pyridoxal-phosphate-dependent aminotransferase family.</text>
</comment>
<accession>A0A5E4ZNN8</accession>
<evidence type="ECO:0000256" key="5">
    <source>
        <dbReference type="ARBA" id="ARBA00023163"/>
    </source>
</evidence>
<dbReference type="InterPro" id="IPR036390">
    <property type="entry name" value="WH_DNA-bd_sf"/>
</dbReference>
<dbReference type="Pfam" id="PF00392">
    <property type="entry name" value="GntR"/>
    <property type="match status" value="1"/>
</dbReference>
<feature type="compositionally biased region" description="Low complexity" evidence="6">
    <location>
        <begin position="89"/>
        <end position="99"/>
    </location>
</feature>
<dbReference type="Proteomes" id="UP000414136">
    <property type="component" value="Unassembled WGS sequence"/>
</dbReference>
<dbReference type="InterPro" id="IPR015424">
    <property type="entry name" value="PyrdxlP-dep_Trfase"/>
</dbReference>
<sequence>MDHPYLKPGPSDDAPLYLQLYRRYRDAIATGKLRAGERVPSVRSLASELNLARGTVELAYQMLTSEGYFDPRGAAGTFVSPRLEHVGETPSSPTTPAPRARAHRDAMATGGSPRPFQLGLPALDAFPRKTWVRLAGRRLRMMDLVSLSYPEPAGYLPLRHAIATYLGISRGIACTAEQVFVTPGYRAALDLVCRTLIAPGAHGWFEDPGYPYARHFLTSIGMRLASIPVDEEGLDVDYGVRHAPNARFAVVTPTHQSPMGTTLSLPRRLTLLDWAARQQSWIVEDDYDSEFRYHGRPLPALKSLDHDDRVLYTGTFSKVLFPGLRLAYLVVPAAHIDRFAAAADQLGGPASVPVQATVADFMEQGHFARHLRKMRTLYAERRKWLVEALDRVFPDDFYVQPQAGGIQTLAYLKHNTGPNTTLNAARPYDVSIADAAHAQGLAVHALSCWYSEQPARSGLLMGFTNIPDQATAMALSQRLKAAIATL</sequence>
<evidence type="ECO:0000256" key="6">
    <source>
        <dbReference type="SAM" id="MobiDB-lite"/>
    </source>
</evidence>
<dbReference type="SMART" id="SM00345">
    <property type="entry name" value="HTH_GNTR"/>
    <property type="match status" value="1"/>
</dbReference>
<dbReference type="Pfam" id="PF00155">
    <property type="entry name" value="Aminotran_1_2"/>
    <property type="match status" value="1"/>
</dbReference>
<reference evidence="8 9" key="1">
    <citation type="submission" date="2019-08" db="EMBL/GenBank/DDBJ databases">
        <authorList>
            <person name="Peeters C."/>
        </authorList>
    </citation>
    <scope>NUCLEOTIDE SEQUENCE [LARGE SCALE GENOMIC DNA]</scope>
    <source>
        <strain evidence="8 9">LMG 31118</strain>
    </source>
</reference>
<dbReference type="Gene3D" id="3.40.640.10">
    <property type="entry name" value="Type I PLP-dependent aspartate aminotransferase-like (Major domain)"/>
    <property type="match status" value="1"/>
</dbReference>
<dbReference type="InterPro" id="IPR015421">
    <property type="entry name" value="PyrdxlP-dep_Trfase_major"/>
</dbReference>
<dbReference type="SUPFAM" id="SSF46785">
    <property type="entry name" value="Winged helix' DNA-binding domain"/>
    <property type="match status" value="1"/>
</dbReference>
<dbReference type="GO" id="GO:0030170">
    <property type="term" value="F:pyridoxal phosphate binding"/>
    <property type="evidence" value="ECO:0007669"/>
    <property type="project" value="InterPro"/>
</dbReference>
<dbReference type="PROSITE" id="PS50949">
    <property type="entry name" value="HTH_GNTR"/>
    <property type="match status" value="1"/>
</dbReference>
<gene>
    <name evidence="8" type="ORF">PCA31118_00806</name>
</gene>
<evidence type="ECO:0000256" key="1">
    <source>
        <dbReference type="ARBA" id="ARBA00005384"/>
    </source>
</evidence>
<dbReference type="Gene3D" id="1.10.10.10">
    <property type="entry name" value="Winged helix-like DNA-binding domain superfamily/Winged helix DNA-binding domain"/>
    <property type="match status" value="1"/>
</dbReference>
<evidence type="ECO:0000256" key="2">
    <source>
        <dbReference type="ARBA" id="ARBA00022898"/>
    </source>
</evidence>
<evidence type="ECO:0000256" key="4">
    <source>
        <dbReference type="ARBA" id="ARBA00023125"/>
    </source>
</evidence>
<feature type="region of interest" description="Disordered" evidence="6">
    <location>
        <begin position="84"/>
        <end position="108"/>
    </location>
</feature>
<evidence type="ECO:0000313" key="9">
    <source>
        <dbReference type="Proteomes" id="UP000414136"/>
    </source>
</evidence>
<keyword evidence="2" id="KW-0663">Pyridoxal phosphate</keyword>
<dbReference type="CDD" id="cd00609">
    <property type="entry name" value="AAT_like"/>
    <property type="match status" value="1"/>
</dbReference>
<dbReference type="EMBL" id="CABPSQ010000001">
    <property type="protein sequence ID" value="VVE61853.1"/>
    <property type="molecule type" value="Genomic_DNA"/>
</dbReference>